<accession>A0A239N9P4</accession>
<evidence type="ECO:0000256" key="3">
    <source>
        <dbReference type="ARBA" id="ARBA00023163"/>
    </source>
</evidence>
<keyword evidence="1" id="KW-0805">Transcription regulation</keyword>
<dbReference type="InterPro" id="IPR036271">
    <property type="entry name" value="Tet_transcr_reg_TetR-rel_C_sf"/>
</dbReference>
<dbReference type="PANTHER" id="PTHR30055">
    <property type="entry name" value="HTH-TYPE TRANSCRIPTIONAL REGULATOR RUTR"/>
    <property type="match status" value="1"/>
</dbReference>
<protein>
    <submittedName>
        <fullName evidence="6">Transcriptional regulator, TetR family</fullName>
    </submittedName>
</protein>
<dbReference type="Pfam" id="PF21597">
    <property type="entry name" value="TetR_C_43"/>
    <property type="match status" value="1"/>
</dbReference>
<proteinExistence type="predicted"/>
<dbReference type="GO" id="GO:0003700">
    <property type="term" value="F:DNA-binding transcription factor activity"/>
    <property type="evidence" value="ECO:0007669"/>
    <property type="project" value="TreeGrafter"/>
</dbReference>
<feature type="domain" description="HTH tetR-type" evidence="5">
    <location>
        <begin position="11"/>
        <end position="70"/>
    </location>
</feature>
<dbReference type="SUPFAM" id="SSF46689">
    <property type="entry name" value="Homeodomain-like"/>
    <property type="match status" value="1"/>
</dbReference>
<keyword evidence="3" id="KW-0804">Transcription</keyword>
<dbReference type="InterPro" id="IPR001647">
    <property type="entry name" value="HTH_TetR"/>
</dbReference>
<gene>
    <name evidence="6" type="ORF">SAMN05216252_13297</name>
</gene>
<organism evidence="6 7">
    <name type="scientific">Actinacidiphila glaucinigra</name>
    <dbReference type="NCBI Taxonomy" id="235986"/>
    <lineage>
        <taxon>Bacteria</taxon>
        <taxon>Bacillati</taxon>
        <taxon>Actinomycetota</taxon>
        <taxon>Actinomycetes</taxon>
        <taxon>Kitasatosporales</taxon>
        <taxon>Streptomycetaceae</taxon>
        <taxon>Actinacidiphila</taxon>
    </lineage>
</organism>
<dbReference type="PANTHER" id="PTHR30055:SF234">
    <property type="entry name" value="HTH-TYPE TRANSCRIPTIONAL REGULATOR BETI"/>
    <property type="match status" value="1"/>
</dbReference>
<dbReference type="AlphaFoldDB" id="A0A239N9P4"/>
<dbReference type="SUPFAM" id="SSF48498">
    <property type="entry name" value="Tetracyclin repressor-like, C-terminal domain"/>
    <property type="match status" value="1"/>
</dbReference>
<dbReference type="PRINTS" id="PR00455">
    <property type="entry name" value="HTHTETR"/>
</dbReference>
<dbReference type="InterPro" id="IPR050109">
    <property type="entry name" value="HTH-type_TetR-like_transc_reg"/>
</dbReference>
<evidence type="ECO:0000256" key="2">
    <source>
        <dbReference type="ARBA" id="ARBA00023125"/>
    </source>
</evidence>
<evidence type="ECO:0000259" key="5">
    <source>
        <dbReference type="PROSITE" id="PS50977"/>
    </source>
</evidence>
<dbReference type="PROSITE" id="PS50977">
    <property type="entry name" value="HTH_TETR_2"/>
    <property type="match status" value="1"/>
</dbReference>
<keyword evidence="2 4" id="KW-0238">DNA-binding</keyword>
<evidence type="ECO:0000256" key="4">
    <source>
        <dbReference type="PROSITE-ProRule" id="PRU00335"/>
    </source>
</evidence>
<dbReference type="Pfam" id="PF00440">
    <property type="entry name" value="TetR_N"/>
    <property type="match status" value="1"/>
</dbReference>
<dbReference type="GO" id="GO:0000976">
    <property type="term" value="F:transcription cis-regulatory region binding"/>
    <property type="evidence" value="ECO:0007669"/>
    <property type="project" value="TreeGrafter"/>
</dbReference>
<reference evidence="6 7" key="1">
    <citation type="submission" date="2017-06" db="EMBL/GenBank/DDBJ databases">
        <authorList>
            <person name="Kim H.J."/>
            <person name="Triplett B.A."/>
        </authorList>
    </citation>
    <scope>NUCLEOTIDE SEQUENCE [LARGE SCALE GENOMIC DNA]</scope>
    <source>
        <strain evidence="6 7">CGMCC 4.1858</strain>
    </source>
</reference>
<dbReference type="EMBL" id="FZOF01000032">
    <property type="protein sequence ID" value="SNT51193.1"/>
    <property type="molecule type" value="Genomic_DNA"/>
</dbReference>
<sequence>MRCGGLRADAVRNRRRIRTAAADLLAEQGAGVSLDRIARLAGVSNATLYRHYGSRGELLTDVAEEVAAVAAAAEARLSTSDPLVALRGFLESLASARPAALYCLPEGTGDGPAAGAGPRARVAAAAWRLLSRAQRAGRVREDVTAEDVLAVVSQLGRPLPGTTWRATEERCPRLVRQYLEGLVVPVPRVSPEPYHLPRR</sequence>
<dbReference type="Gene3D" id="1.10.357.10">
    <property type="entry name" value="Tetracycline Repressor, domain 2"/>
    <property type="match status" value="1"/>
</dbReference>
<evidence type="ECO:0000256" key="1">
    <source>
        <dbReference type="ARBA" id="ARBA00023015"/>
    </source>
</evidence>
<evidence type="ECO:0000313" key="6">
    <source>
        <dbReference type="EMBL" id="SNT51193.1"/>
    </source>
</evidence>
<keyword evidence="7" id="KW-1185">Reference proteome</keyword>
<dbReference type="InterPro" id="IPR009057">
    <property type="entry name" value="Homeodomain-like_sf"/>
</dbReference>
<dbReference type="Proteomes" id="UP000198280">
    <property type="component" value="Unassembled WGS sequence"/>
</dbReference>
<dbReference type="InterPro" id="IPR049445">
    <property type="entry name" value="TetR_SbtR-like_C"/>
</dbReference>
<evidence type="ECO:0000313" key="7">
    <source>
        <dbReference type="Proteomes" id="UP000198280"/>
    </source>
</evidence>
<feature type="DNA-binding region" description="H-T-H motif" evidence="4">
    <location>
        <begin position="33"/>
        <end position="52"/>
    </location>
</feature>
<name>A0A239N9P4_9ACTN</name>